<name>A0A1B7MHL9_9AGAM</name>
<sequence>MVISAYCSALTSAQRLANSSREFVSVCVTQLGIESLITSSATFCIDDKAFEDAIREYQLEEQDNVEASESGGSWTGTKRRIDCWELPVVALPPTTVYYSRPQPTTAYYGSAW</sequence>
<dbReference type="EMBL" id="KV449125">
    <property type="protein sequence ID" value="OAX32087.1"/>
    <property type="molecule type" value="Genomic_DNA"/>
</dbReference>
<keyword evidence="2" id="KW-1185">Reference proteome</keyword>
<accession>A0A1B7MHL9</accession>
<dbReference type="Proteomes" id="UP000092154">
    <property type="component" value="Unassembled WGS sequence"/>
</dbReference>
<organism evidence="1 2">
    <name type="scientific">Rhizopogon vinicolor AM-OR11-026</name>
    <dbReference type="NCBI Taxonomy" id="1314800"/>
    <lineage>
        <taxon>Eukaryota</taxon>
        <taxon>Fungi</taxon>
        <taxon>Dikarya</taxon>
        <taxon>Basidiomycota</taxon>
        <taxon>Agaricomycotina</taxon>
        <taxon>Agaricomycetes</taxon>
        <taxon>Agaricomycetidae</taxon>
        <taxon>Boletales</taxon>
        <taxon>Suillineae</taxon>
        <taxon>Rhizopogonaceae</taxon>
        <taxon>Rhizopogon</taxon>
    </lineage>
</organism>
<reference evidence="1 2" key="1">
    <citation type="submission" date="2016-06" db="EMBL/GenBank/DDBJ databases">
        <title>Comparative genomics of the ectomycorrhizal sister species Rhizopogon vinicolor and Rhizopogon vesiculosus (Basidiomycota: Boletales) reveals a divergence of the mating type B locus.</title>
        <authorList>
            <consortium name="DOE Joint Genome Institute"/>
            <person name="Mujic A.B."/>
            <person name="Kuo A."/>
            <person name="Tritt A."/>
            <person name="Lipzen A."/>
            <person name="Chen C."/>
            <person name="Johnson J."/>
            <person name="Sharma A."/>
            <person name="Barry K."/>
            <person name="Grigoriev I.V."/>
            <person name="Spatafora J.W."/>
        </authorList>
    </citation>
    <scope>NUCLEOTIDE SEQUENCE [LARGE SCALE GENOMIC DNA]</scope>
    <source>
        <strain evidence="1 2">AM-OR11-026</strain>
    </source>
</reference>
<evidence type="ECO:0000313" key="1">
    <source>
        <dbReference type="EMBL" id="OAX32087.1"/>
    </source>
</evidence>
<proteinExistence type="predicted"/>
<dbReference type="AlphaFoldDB" id="A0A1B7MHL9"/>
<dbReference type="OrthoDB" id="2688408at2759"/>
<evidence type="ECO:0000313" key="2">
    <source>
        <dbReference type="Proteomes" id="UP000092154"/>
    </source>
</evidence>
<gene>
    <name evidence="1" type="ORF">K503DRAFT_787432</name>
</gene>
<protein>
    <submittedName>
        <fullName evidence="1">Uncharacterized protein</fullName>
    </submittedName>
</protein>
<dbReference type="InParanoid" id="A0A1B7MHL9"/>